<protein>
    <submittedName>
        <fullName evidence="2">Uncharacterized protein</fullName>
    </submittedName>
</protein>
<proteinExistence type="predicted"/>
<dbReference type="Proteomes" id="UP000886523">
    <property type="component" value="Unassembled WGS sequence"/>
</dbReference>
<dbReference type="AlphaFoldDB" id="A0A9P6ARB0"/>
<gene>
    <name evidence="2" type="ORF">BS47DRAFT_1384115</name>
</gene>
<feature type="chain" id="PRO_5040408950" evidence="1">
    <location>
        <begin position="23"/>
        <end position="176"/>
    </location>
</feature>
<feature type="signal peptide" evidence="1">
    <location>
        <begin position="1"/>
        <end position="22"/>
    </location>
</feature>
<sequence>MRWSALYCLCGEFLLQTSPASAASMSSTKFWSLRRASLPSSLPVLRHLPRLLRMSLLPLRLHFTLAYPDYFNGHPDWDAALTLASILDVVPALPPALADSLTRVLDVVSGIIDAVKPVRDRRDAFEHLIFGVLKFLQFLVDELQKTKGSNFDDTSTTASLIALRLYVSFNPCISST</sequence>
<accession>A0A9P6ARB0</accession>
<evidence type="ECO:0000313" key="2">
    <source>
        <dbReference type="EMBL" id="KAF9510030.1"/>
    </source>
</evidence>
<keyword evidence="3" id="KW-1185">Reference proteome</keyword>
<evidence type="ECO:0000313" key="3">
    <source>
        <dbReference type="Proteomes" id="UP000886523"/>
    </source>
</evidence>
<organism evidence="2 3">
    <name type="scientific">Hydnum rufescens UP504</name>
    <dbReference type="NCBI Taxonomy" id="1448309"/>
    <lineage>
        <taxon>Eukaryota</taxon>
        <taxon>Fungi</taxon>
        <taxon>Dikarya</taxon>
        <taxon>Basidiomycota</taxon>
        <taxon>Agaricomycotina</taxon>
        <taxon>Agaricomycetes</taxon>
        <taxon>Cantharellales</taxon>
        <taxon>Hydnaceae</taxon>
        <taxon>Hydnum</taxon>
    </lineage>
</organism>
<comment type="caution">
    <text evidence="2">The sequence shown here is derived from an EMBL/GenBank/DDBJ whole genome shotgun (WGS) entry which is preliminary data.</text>
</comment>
<keyword evidence="1" id="KW-0732">Signal</keyword>
<evidence type="ECO:0000256" key="1">
    <source>
        <dbReference type="SAM" id="SignalP"/>
    </source>
</evidence>
<reference evidence="2" key="1">
    <citation type="journal article" date="2020" name="Nat. Commun.">
        <title>Large-scale genome sequencing of mycorrhizal fungi provides insights into the early evolution of symbiotic traits.</title>
        <authorList>
            <person name="Miyauchi S."/>
            <person name="Kiss E."/>
            <person name="Kuo A."/>
            <person name="Drula E."/>
            <person name="Kohler A."/>
            <person name="Sanchez-Garcia M."/>
            <person name="Morin E."/>
            <person name="Andreopoulos B."/>
            <person name="Barry K.W."/>
            <person name="Bonito G."/>
            <person name="Buee M."/>
            <person name="Carver A."/>
            <person name="Chen C."/>
            <person name="Cichocki N."/>
            <person name="Clum A."/>
            <person name="Culley D."/>
            <person name="Crous P.W."/>
            <person name="Fauchery L."/>
            <person name="Girlanda M."/>
            <person name="Hayes R.D."/>
            <person name="Keri Z."/>
            <person name="LaButti K."/>
            <person name="Lipzen A."/>
            <person name="Lombard V."/>
            <person name="Magnuson J."/>
            <person name="Maillard F."/>
            <person name="Murat C."/>
            <person name="Nolan M."/>
            <person name="Ohm R.A."/>
            <person name="Pangilinan J."/>
            <person name="Pereira M.F."/>
            <person name="Perotto S."/>
            <person name="Peter M."/>
            <person name="Pfister S."/>
            <person name="Riley R."/>
            <person name="Sitrit Y."/>
            <person name="Stielow J.B."/>
            <person name="Szollosi G."/>
            <person name="Zifcakova L."/>
            <person name="Stursova M."/>
            <person name="Spatafora J.W."/>
            <person name="Tedersoo L."/>
            <person name="Vaario L.M."/>
            <person name="Yamada A."/>
            <person name="Yan M."/>
            <person name="Wang P."/>
            <person name="Xu J."/>
            <person name="Bruns T."/>
            <person name="Baldrian P."/>
            <person name="Vilgalys R."/>
            <person name="Dunand C."/>
            <person name="Henrissat B."/>
            <person name="Grigoriev I.V."/>
            <person name="Hibbett D."/>
            <person name="Nagy L.G."/>
            <person name="Martin F.M."/>
        </authorList>
    </citation>
    <scope>NUCLEOTIDE SEQUENCE</scope>
    <source>
        <strain evidence="2">UP504</strain>
    </source>
</reference>
<dbReference type="EMBL" id="MU129024">
    <property type="protein sequence ID" value="KAF9510030.1"/>
    <property type="molecule type" value="Genomic_DNA"/>
</dbReference>
<name>A0A9P6ARB0_9AGAM</name>